<reference evidence="1 2" key="1">
    <citation type="journal article" date="2024" name="G3 (Bethesda)">
        <title>Genome assembly of Hibiscus sabdariffa L. provides insights into metabolisms of medicinal natural products.</title>
        <authorList>
            <person name="Kim T."/>
        </authorList>
    </citation>
    <scope>NUCLEOTIDE SEQUENCE [LARGE SCALE GENOMIC DNA]</scope>
    <source>
        <strain evidence="1">TK-2024</strain>
        <tissue evidence="1">Old leaves</tissue>
    </source>
</reference>
<sequence>MVVSLYAISSGAMPPTENIGCTYVLSLEEILEFEFHLSSTLSLSFLSPQIGREALPARVRRLTFQKVFLLSVRFALRAELTFPYWCPEGVNNSIKKESNLALTYTGIYANPATPTFVVIGDSFGFLSLYSFFSLQIYGVARIIALDQVQARGKPEALRRLMSVLCRAVGRGLSPPIIKGEKGGALEGSLSNQEEAKQTDSAQSSLVRGEVAVGAVGGLPFYPRGKLMHLSEMLLCLLSLEKIFYFEFELFSQCKAPSDARLGPLRALFCWMWVWVRVSLIEYESPGMLFQVQVFEGRAPFKKKPFPVTVDSRYEIDAENRLFSLERIIRQQCRLAPFKLSRPLSSLASSDCGHLANSFFISLTEFGVKFVKPLGYRCLIG</sequence>
<gene>
    <name evidence="1" type="ORF">V6N11_055079</name>
</gene>
<dbReference type="Proteomes" id="UP001396334">
    <property type="component" value="Unassembled WGS sequence"/>
</dbReference>
<protein>
    <submittedName>
        <fullName evidence="1">Uncharacterized protein</fullName>
    </submittedName>
</protein>
<name>A0ABR1ZQ25_9ROSI</name>
<organism evidence="1 2">
    <name type="scientific">Hibiscus sabdariffa</name>
    <name type="common">roselle</name>
    <dbReference type="NCBI Taxonomy" id="183260"/>
    <lineage>
        <taxon>Eukaryota</taxon>
        <taxon>Viridiplantae</taxon>
        <taxon>Streptophyta</taxon>
        <taxon>Embryophyta</taxon>
        <taxon>Tracheophyta</taxon>
        <taxon>Spermatophyta</taxon>
        <taxon>Magnoliopsida</taxon>
        <taxon>eudicotyledons</taxon>
        <taxon>Gunneridae</taxon>
        <taxon>Pentapetalae</taxon>
        <taxon>rosids</taxon>
        <taxon>malvids</taxon>
        <taxon>Malvales</taxon>
        <taxon>Malvaceae</taxon>
        <taxon>Malvoideae</taxon>
        <taxon>Hibiscus</taxon>
    </lineage>
</organism>
<evidence type="ECO:0000313" key="2">
    <source>
        <dbReference type="Proteomes" id="UP001396334"/>
    </source>
</evidence>
<evidence type="ECO:0000313" key="1">
    <source>
        <dbReference type="EMBL" id="KAK8482743.1"/>
    </source>
</evidence>
<proteinExistence type="predicted"/>
<accession>A0ABR1ZQ25</accession>
<comment type="caution">
    <text evidence="1">The sequence shown here is derived from an EMBL/GenBank/DDBJ whole genome shotgun (WGS) entry which is preliminary data.</text>
</comment>
<dbReference type="EMBL" id="JBBPBN010000740">
    <property type="protein sequence ID" value="KAK8482743.1"/>
    <property type="molecule type" value="Genomic_DNA"/>
</dbReference>
<keyword evidence="2" id="KW-1185">Reference proteome</keyword>